<keyword evidence="6" id="KW-0813">Transport</keyword>
<feature type="transmembrane region" description="Helical" evidence="6">
    <location>
        <begin position="589"/>
        <end position="609"/>
    </location>
</feature>
<feature type="transmembrane region" description="Helical" evidence="6">
    <location>
        <begin position="638"/>
        <end position="659"/>
    </location>
</feature>
<accession>A0A3N1PBB1</accession>
<dbReference type="Proteomes" id="UP000268033">
    <property type="component" value="Unassembled WGS sequence"/>
</dbReference>
<gene>
    <name evidence="8" type="ORF">EDC28_103275</name>
</gene>
<feature type="transmembrane region" description="Helical" evidence="6">
    <location>
        <begin position="478"/>
        <end position="498"/>
    </location>
</feature>
<feature type="transmembrane region" description="Helical" evidence="6">
    <location>
        <begin position="546"/>
        <end position="569"/>
    </location>
</feature>
<dbReference type="Pfam" id="PF00528">
    <property type="entry name" value="BPD_transp_1"/>
    <property type="match status" value="1"/>
</dbReference>
<dbReference type="STRING" id="584787.GCA_001247655_00131"/>
<evidence type="ECO:0000259" key="7">
    <source>
        <dbReference type="PROSITE" id="PS50928"/>
    </source>
</evidence>
<proteinExistence type="inferred from homology"/>
<evidence type="ECO:0000313" key="9">
    <source>
        <dbReference type="Proteomes" id="UP000268033"/>
    </source>
</evidence>
<protein>
    <submittedName>
        <fullName evidence="8">Phosphate transport system permease protein</fullName>
    </submittedName>
</protein>
<dbReference type="PANTHER" id="PTHR42727:SF1">
    <property type="entry name" value="PHOSPHATE TRANSPORT SYSTEM PERMEASE"/>
    <property type="match status" value="1"/>
</dbReference>
<feature type="domain" description="ABC transmembrane type-1" evidence="7">
    <location>
        <begin position="437"/>
        <end position="725"/>
    </location>
</feature>
<dbReference type="SUPFAM" id="SSF161098">
    <property type="entry name" value="MetI-like"/>
    <property type="match status" value="2"/>
</dbReference>
<dbReference type="AlphaFoldDB" id="A0A3N1PBB1"/>
<dbReference type="RefSeq" id="WP_244946552.1">
    <property type="nucleotide sequence ID" value="NZ_RJUL01000003.1"/>
</dbReference>
<dbReference type="Gene3D" id="1.10.3720.10">
    <property type="entry name" value="MetI-like"/>
    <property type="match status" value="1"/>
</dbReference>
<dbReference type="InterPro" id="IPR035906">
    <property type="entry name" value="MetI-like_sf"/>
</dbReference>
<feature type="transmembrane region" description="Helical" evidence="6">
    <location>
        <begin position="443"/>
        <end position="466"/>
    </location>
</feature>
<dbReference type="InterPro" id="IPR015943">
    <property type="entry name" value="WD40/YVTN_repeat-like_dom_sf"/>
</dbReference>
<dbReference type="EMBL" id="RJUL01000003">
    <property type="protein sequence ID" value="ROQ28682.1"/>
    <property type="molecule type" value="Genomic_DNA"/>
</dbReference>
<reference evidence="8 9" key="1">
    <citation type="submission" date="2018-11" db="EMBL/GenBank/DDBJ databases">
        <title>Genomic Encyclopedia of Type Strains, Phase IV (KMG-IV): sequencing the most valuable type-strain genomes for metagenomic binning, comparative biology and taxonomic classification.</title>
        <authorList>
            <person name="Goeker M."/>
        </authorList>
    </citation>
    <scope>NUCLEOTIDE SEQUENCE [LARGE SCALE GENOMIC DNA]</scope>
    <source>
        <strain evidence="8 9">DSM 21945</strain>
    </source>
</reference>
<keyword evidence="4 6" id="KW-1133">Transmembrane helix</keyword>
<keyword evidence="9" id="KW-1185">Reference proteome</keyword>
<keyword evidence="2" id="KW-0997">Cell inner membrane</keyword>
<evidence type="ECO:0000256" key="1">
    <source>
        <dbReference type="ARBA" id="ARBA00004429"/>
    </source>
</evidence>
<feature type="transmembrane region" description="Helical" evidence="6">
    <location>
        <begin position="504"/>
        <end position="526"/>
    </location>
</feature>
<comment type="similarity">
    <text evidence="6">Belongs to the binding-protein-dependent transport system permease family.</text>
</comment>
<evidence type="ECO:0000256" key="3">
    <source>
        <dbReference type="ARBA" id="ARBA00022692"/>
    </source>
</evidence>
<sequence length="739" mass="80418">MSQAQSVHLSANRRRLIKDRLAKYGVTLGGVMVLVALLLIFFYLLYVILPLFKGAEITQDASWQQGAGRTLALGLDEQNSLGYRISDTGEVDFFAVKGAEAGKALKAFNLGGRVSAIAATLPVQQSYAVATGGNSVMVIKPSFNVSYGDKGRQTTPALAYPLGEDAIEVLPAGRTIKALGFEYRSDGAVILALGDTGRLWLTRLSAEENFLTGEKEWQQSRLELATDGRVLSALRVNPNLRQIYALAGSQLVVYDIRDPEHASLTQVLDLADAKNPVTALAFLSGANSILAGTRNGTISQWFEVVGSNGRHFAHIRDFKLGQPVMALAGEFNRKGFVAAGSQGKVALFHATSEVELADLTLPGAAGDMAYAPRANGLLVSDDKKMHFFKVDNQHPEVSFKALWQKVWYEGYQAPDYVWQSTSGSDDFEPKLSLAPLAFGTIKAAFYAMLFATPLALAGAIYTAYFMSGGMRRFIKPTVEIMEALPTVILGFLAGLWLAPLVEEHLPGIVALLIMLPLTMLLVAVLWQRLPKKLRHKVPEGWHALVLVPPLVLVGYGTMALSPVLEHWLFGGDTRLYLTNVLGMDFDQRNALVVGIAMGFAVIPTIFTIAEDAVFSVPKHLTQGSLALGATPWQTLTRVVLLTASPGIFSAVMMGLGRAVGETMIVLMATGNTPVMDWNIFEGMRTLSANIAVEMGESEVGSSHYRVLFLAAFVLFIFTFLFNTVAEFIRQRLRERYSSL</sequence>
<evidence type="ECO:0000256" key="2">
    <source>
        <dbReference type="ARBA" id="ARBA00022519"/>
    </source>
</evidence>
<dbReference type="GO" id="GO:0005886">
    <property type="term" value="C:plasma membrane"/>
    <property type="evidence" value="ECO:0007669"/>
    <property type="project" value="UniProtKB-SubCell"/>
</dbReference>
<dbReference type="CDD" id="cd06261">
    <property type="entry name" value="TM_PBP2"/>
    <property type="match status" value="1"/>
</dbReference>
<comment type="subcellular location">
    <subcellularLocation>
        <location evidence="1">Cell inner membrane</location>
        <topology evidence="1">Multi-pass membrane protein</topology>
    </subcellularLocation>
    <subcellularLocation>
        <location evidence="6">Cell membrane</location>
        <topology evidence="6">Multi-pass membrane protein</topology>
    </subcellularLocation>
</comment>
<evidence type="ECO:0000256" key="5">
    <source>
        <dbReference type="ARBA" id="ARBA00023136"/>
    </source>
</evidence>
<organism evidence="8 9">
    <name type="scientific">Gallaecimonas pentaromativorans</name>
    <dbReference type="NCBI Taxonomy" id="584787"/>
    <lineage>
        <taxon>Bacteria</taxon>
        <taxon>Pseudomonadati</taxon>
        <taxon>Pseudomonadota</taxon>
        <taxon>Gammaproteobacteria</taxon>
        <taxon>Enterobacterales</taxon>
        <taxon>Gallaecimonadaceae</taxon>
        <taxon>Gallaecimonas</taxon>
    </lineage>
</organism>
<evidence type="ECO:0000256" key="6">
    <source>
        <dbReference type="RuleBase" id="RU363032"/>
    </source>
</evidence>
<evidence type="ECO:0000256" key="4">
    <source>
        <dbReference type="ARBA" id="ARBA00022989"/>
    </source>
</evidence>
<name>A0A3N1PBB1_9GAMM</name>
<feature type="transmembrane region" description="Helical" evidence="6">
    <location>
        <begin position="706"/>
        <end position="728"/>
    </location>
</feature>
<feature type="transmembrane region" description="Helical" evidence="6">
    <location>
        <begin position="21"/>
        <end position="49"/>
    </location>
</feature>
<dbReference type="Gene3D" id="2.130.10.10">
    <property type="entry name" value="YVTN repeat-like/Quinoprotein amine dehydrogenase"/>
    <property type="match status" value="1"/>
</dbReference>
<dbReference type="GO" id="GO:0055085">
    <property type="term" value="P:transmembrane transport"/>
    <property type="evidence" value="ECO:0007669"/>
    <property type="project" value="InterPro"/>
</dbReference>
<dbReference type="InterPro" id="IPR000515">
    <property type="entry name" value="MetI-like"/>
</dbReference>
<dbReference type="PROSITE" id="PS50928">
    <property type="entry name" value="ABC_TM1"/>
    <property type="match status" value="1"/>
</dbReference>
<keyword evidence="5 6" id="KW-0472">Membrane</keyword>
<dbReference type="SUPFAM" id="SSF101908">
    <property type="entry name" value="Putative isomerase YbhE"/>
    <property type="match status" value="1"/>
</dbReference>
<dbReference type="PANTHER" id="PTHR42727">
    <property type="entry name" value="PHOSPHATE TRANSPORT SYSTEM PERMEASE PROTEIN"/>
    <property type="match status" value="1"/>
</dbReference>
<keyword evidence="2" id="KW-1003">Cell membrane</keyword>
<evidence type="ECO:0000313" key="8">
    <source>
        <dbReference type="EMBL" id="ROQ28682.1"/>
    </source>
</evidence>
<comment type="caution">
    <text evidence="8">The sequence shown here is derived from an EMBL/GenBank/DDBJ whole genome shotgun (WGS) entry which is preliminary data.</text>
</comment>
<keyword evidence="3 6" id="KW-0812">Transmembrane</keyword>